<dbReference type="Pfam" id="PF05183">
    <property type="entry name" value="RdRP"/>
    <property type="match status" value="1"/>
</dbReference>
<keyword evidence="1" id="KW-0696">RNA-directed RNA polymerase</keyword>
<comment type="caution">
    <text evidence="3">The sequence shown here is derived from an EMBL/GenBank/DDBJ whole genome shotgun (WGS) entry which is preliminary data.</text>
</comment>
<dbReference type="InterPro" id="IPR007855">
    <property type="entry name" value="RDRP"/>
</dbReference>
<sequence length="1216" mass="137006">MEFYIRNVDFQATEYEVTKKIAEVLHACPGPFVSDADAQHRPINFRVMLEKNECGGVRNKGFGSLRLPSKDVGLKFRRLVDGEDGVTIKVGKKRLKFAPTNNHIPSNMLVTLTKAPYVDPDIAQKRQEKIDALSSDFRIAKVQIGIFYRPECAGPLDPRTFSVEWQSNLLRVNELGWLNFEYEHKLIRAKIGDPARGQLLYSLIITFANINKMAVGSDFGNQYVCFDLFTPPIIEREDCNRTLTGTYTDKKNYRERVGAIHPGHEQIAPYAHHIRIILSEDGDLDKFTQFCKIAELRPPISGVRIEAICQEFFASKRLAWVQRWLKSLSSDWPVAFQIEALLRNGIANTKELENLRPKIDDLIRCHRPSAAAIMRYFMVKAAARPPGQTINKCFERVVQEKLGNVRPGAPAGRFYCHRVTVTPTRLILEGPNILQSNRVIREYEGYEGNFIRVDFRDEDRLQYRWDREVDGASFVRHRVGGLLKDGFELAGKHFDFLAYSSSALREHAVWFVSSFQHDTKGLVNAHTIRSSLGDFSGCIYSPSKYAARMAQAFTATDPSVKIHRSQWSEMPDIVENGVMFSDGVGTVSDELGDLIWKTLCEARRDGGTHAVKPSAYQIRFLGFKGVVAVDKQLKGIHLRLRESMNKFKDHGEEYAMIEIARPVVKPNTPHLNRPLITVLEDRGASKDTFMELQQKVVAEARTAHDSVNLFAGLLESHGLSQSFRLASTLWRLNTLGLELNPTHLQRNIDTPFLAQLRACAINHVLRAVKHDARIPIPNSYMLMGVTDEGPAYEKKGYSNVFKLPPGKIYACVHKPGDSEPTWLHGPCMISRSPVIHPGDVQQSYAIGKPPSDKLCLFGHLKNVVVFASTGATCLPNSLGGGDLDGDLYEIIQYPPLILPDHYDPASYPSGKPFTIEHPSTIDDVCNFVVEYINSDVVGLVSDKHITIADQASDGTFNEACLKLAALHSQAVDYPKNGWKVNVEDIPRNLIPYKPDWHAAEVESPRPTDYYESDRALGHLYRNIKLDDIPTYIPQKLQKPLSDLISVTLRPLVERQLKRRERPSKLNVSMNNIYSIYVDELIYVATCHTLSRVPGARLREEEIIVGTILDKCSQKRFKNDRTYAMRECISVLICDIRGRMLPESMADASPDEVRDGLENGWSAWALSQEKYKASYEEGKQAYDQGKQAYGTQSFGLVALGIVLDCLEELGELSLTPA</sequence>
<dbReference type="InterPro" id="IPR057596">
    <property type="entry name" value="RDRP_core"/>
</dbReference>
<accession>A0A9P7AM03</accession>
<reference evidence="3" key="1">
    <citation type="journal article" date="2020" name="New Phytol.">
        <title>Comparative genomics reveals dynamic genome evolution in host specialist ectomycorrhizal fungi.</title>
        <authorList>
            <person name="Lofgren L.A."/>
            <person name="Nguyen N.H."/>
            <person name="Vilgalys R."/>
            <person name="Ruytinx J."/>
            <person name="Liao H.L."/>
            <person name="Branco S."/>
            <person name="Kuo A."/>
            <person name="LaButti K."/>
            <person name="Lipzen A."/>
            <person name="Andreopoulos W."/>
            <person name="Pangilinan J."/>
            <person name="Riley R."/>
            <person name="Hundley H."/>
            <person name="Na H."/>
            <person name="Barry K."/>
            <person name="Grigoriev I.V."/>
            <person name="Stajich J.E."/>
            <person name="Kennedy P.G."/>
        </authorList>
    </citation>
    <scope>NUCLEOTIDE SEQUENCE</scope>
    <source>
        <strain evidence="3">S12</strain>
    </source>
</reference>
<comment type="similarity">
    <text evidence="1">Belongs to the RdRP family.</text>
</comment>
<dbReference type="GO" id="GO:0003968">
    <property type="term" value="F:RNA-directed RNA polymerase activity"/>
    <property type="evidence" value="ECO:0007669"/>
    <property type="project" value="UniProtKB-KW"/>
</dbReference>
<dbReference type="OrthoDB" id="6513042at2759"/>
<comment type="catalytic activity">
    <reaction evidence="1">
        <text>RNA(n) + a ribonucleoside 5'-triphosphate = RNA(n+1) + diphosphate</text>
        <dbReference type="Rhea" id="RHEA:21248"/>
        <dbReference type="Rhea" id="RHEA-COMP:14527"/>
        <dbReference type="Rhea" id="RHEA-COMP:17342"/>
        <dbReference type="ChEBI" id="CHEBI:33019"/>
        <dbReference type="ChEBI" id="CHEBI:61557"/>
        <dbReference type="ChEBI" id="CHEBI:140395"/>
        <dbReference type="EC" id="2.7.7.48"/>
    </reaction>
</comment>
<gene>
    <name evidence="3" type="ORF">HD556DRAFT_1381355</name>
</gene>
<organism evidence="3 4">
    <name type="scientific">Suillus plorans</name>
    <dbReference type="NCBI Taxonomy" id="116603"/>
    <lineage>
        <taxon>Eukaryota</taxon>
        <taxon>Fungi</taxon>
        <taxon>Dikarya</taxon>
        <taxon>Basidiomycota</taxon>
        <taxon>Agaricomycotina</taxon>
        <taxon>Agaricomycetes</taxon>
        <taxon>Agaricomycetidae</taxon>
        <taxon>Boletales</taxon>
        <taxon>Suillineae</taxon>
        <taxon>Suillaceae</taxon>
        <taxon>Suillus</taxon>
    </lineage>
</organism>
<keyword evidence="1" id="KW-0694">RNA-binding</keyword>
<protein>
    <recommendedName>
        <fullName evidence="1">RNA-dependent RNA polymerase</fullName>
        <ecNumber evidence="1">2.7.7.48</ecNumber>
    </recommendedName>
</protein>
<evidence type="ECO:0000313" key="4">
    <source>
        <dbReference type="Proteomes" id="UP000719766"/>
    </source>
</evidence>
<dbReference type="AlphaFoldDB" id="A0A9P7AM03"/>
<dbReference type="EC" id="2.7.7.48" evidence="1"/>
<dbReference type="GeneID" id="64597019"/>
<evidence type="ECO:0000256" key="1">
    <source>
        <dbReference type="RuleBase" id="RU363098"/>
    </source>
</evidence>
<dbReference type="PANTHER" id="PTHR23079">
    <property type="entry name" value="RNA-DEPENDENT RNA POLYMERASE"/>
    <property type="match status" value="1"/>
</dbReference>
<dbReference type="RefSeq" id="XP_041158848.1">
    <property type="nucleotide sequence ID" value="XM_041303255.1"/>
</dbReference>
<proteinExistence type="inferred from homology"/>
<feature type="domain" description="RDRP core" evidence="2">
    <location>
        <begin position="421"/>
        <end position="1023"/>
    </location>
</feature>
<dbReference type="GO" id="GO:0031380">
    <property type="term" value="C:nuclear RNA-directed RNA polymerase complex"/>
    <property type="evidence" value="ECO:0007669"/>
    <property type="project" value="TreeGrafter"/>
</dbReference>
<dbReference type="GO" id="GO:0030422">
    <property type="term" value="P:siRNA processing"/>
    <property type="evidence" value="ECO:0007669"/>
    <property type="project" value="TreeGrafter"/>
</dbReference>
<keyword evidence="4" id="KW-1185">Reference proteome</keyword>
<dbReference type="EMBL" id="JABBWE010000038">
    <property type="protein sequence ID" value="KAG1792180.1"/>
    <property type="molecule type" value="Genomic_DNA"/>
</dbReference>
<dbReference type="Proteomes" id="UP000719766">
    <property type="component" value="Unassembled WGS sequence"/>
</dbReference>
<name>A0A9P7AM03_9AGAM</name>
<evidence type="ECO:0000259" key="2">
    <source>
        <dbReference type="Pfam" id="PF05183"/>
    </source>
</evidence>
<keyword evidence="1" id="KW-0548">Nucleotidyltransferase</keyword>
<keyword evidence="1" id="KW-0808">Transferase</keyword>
<dbReference type="GO" id="GO:0003723">
    <property type="term" value="F:RNA binding"/>
    <property type="evidence" value="ECO:0007669"/>
    <property type="project" value="UniProtKB-KW"/>
</dbReference>
<evidence type="ECO:0000313" key="3">
    <source>
        <dbReference type="EMBL" id="KAG1792180.1"/>
    </source>
</evidence>
<dbReference type="PANTHER" id="PTHR23079:SF55">
    <property type="entry name" value="RNA-DIRECTED RNA POLYMERASE"/>
    <property type="match status" value="1"/>
</dbReference>